<organism evidence="1 2">
    <name type="scientific">Zunongwangia profunda</name>
    <dbReference type="NCBI Taxonomy" id="398743"/>
    <lineage>
        <taxon>Bacteria</taxon>
        <taxon>Pseudomonadati</taxon>
        <taxon>Bacteroidota</taxon>
        <taxon>Flavobacteriia</taxon>
        <taxon>Flavobacteriales</taxon>
        <taxon>Flavobacteriaceae</taxon>
        <taxon>Zunongwangia</taxon>
    </lineage>
</organism>
<sequence length="295" mass="34494">MYQISKIALLFCLLCISCDKIPDPPKDRKLSAEFKEYWFDGTAEITSYTLTQARYGEMREGTAIKIFVKEDFLPEEQVKANEVSERTFPILKLNSTKKFMTGIYPYSIMESCFFPLHKEGHATKISASIQEWCGQQFLQLNNRMNFEINSHSYFEGEADKQFNLPKTHLENEIWNLIRINPSELPEGELEMIPSFESLQLQHKEIKAYKVSAKKSIADSLSLYTLNYPSLKRKLKIYYQSEFPFEIEKWEEIMPSDNNENSKMLTTKALKNKRLKIDYWNKNAGNNVSLREKLGL</sequence>
<dbReference type="EMBL" id="DPMF01000243">
    <property type="protein sequence ID" value="HCV81439.1"/>
    <property type="molecule type" value="Genomic_DNA"/>
</dbReference>
<protein>
    <submittedName>
        <fullName evidence="1">Septum formation inhibitor Maf</fullName>
    </submittedName>
</protein>
<proteinExistence type="predicted"/>
<dbReference type="AlphaFoldDB" id="A0A3D5IZY5"/>
<dbReference type="RefSeq" id="WP_013071747.1">
    <property type="nucleotide sequence ID" value="NZ_CAJXAW010000001.1"/>
</dbReference>
<accession>A0A3D5IZY5</accession>
<comment type="caution">
    <text evidence="1">The sequence shown here is derived from an EMBL/GenBank/DDBJ whole genome shotgun (WGS) entry which is preliminary data.</text>
</comment>
<gene>
    <name evidence="1" type="ORF">DGQ38_10360</name>
</gene>
<dbReference type="OMA" id="IYPYSIM"/>
<reference evidence="1 2" key="1">
    <citation type="journal article" date="2018" name="Nat. Biotechnol.">
        <title>A standardized bacterial taxonomy based on genome phylogeny substantially revises the tree of life.</title>
        <authorList>
            <person name="Parks D.H."/>
            <person name="Chuvochina M."/>
            <person name="Waite D.W."/>
            <person name="Rinke C."/>
            <person name="Skarshewski A."/>
            <person name="Chaumeil P.A."/>
            <person name="Hugenholtz P."/>
        </authorList>
    </citation>
    <scope>NUCLEOTIDE SEQUENCE [LARGE SCALE GENOMIC DNA]</scope>
    <source>
        <strain evidence="1">UBA9359</strain>
    </source>
</reference>
<evidence type="ECO:0000313" key="2">
    <source>
        <dbReference type="Proteomes" id="UP000264330"/>
    </source>
</evidence>
<dbReference type="Proteomes" id="UP000264330">
    <property type="component" value="Unassembled WGS sequence"/>
</dbReference>
<name>A0A3D5IZY5_9FLAO</name>
<evidence type="ECO:0000313" key="1">
    <source>
        <dbReference type="EMBL" id="HCV81439.1"/>
    </source>
</evidence>